<evidence type="ECO:0000313" key="11">
    <source>
        <dbReference type="Proteomes" id="UP000199666"/>
    </source>
</evidence>
<dbReference type="NCBIfam" id="TIGR04056">
    <property type="entry name" value="OMP_RagA_SusC"/>
    <property type="match status" value="1"/>
</dbReference>
<keyword evidence="2 7" id="KW-0813">Transport</keyword>
<dbReference type="InterPro" id="IPR039426">
    <property type="entry name" value="TonB-dep_rcpt-like"/>
</dbReference>
<evidence type="ECO:0000313" key="10">
    <source>
        <dbReference type="EMBL" id="SFG66969.1"/>
    </source>
</evidence>
<sequence>MNNGMKKIFTKFSVLTVLCLLLLNAAFAQNVTVTGIVKDDSNAPIPFATVMIKGTTKAVQTETNGNYSISVPSNGTLIFSYLGYVPQEVAVSGKTKIDITLKSDVTGLQQVVVVGYGTQKKKDLTGSITSVKGEEIEKLTVTNPIAALQGKVPGMTISNSGTPGASPVVRLRGVASTKDANPLYVVDGILQDNIDYLNPGDIETIDLLRDASSTAIYGLRGANGVIAITTKRAAKGKTAVNFQSTIGKQHVTNLIDVVDANGFKKLYSAALASTGAAPFDYTNYNGNTNWQKEIFRDAMINTNSLNISNGGEKSTTLVSLGYNNQDGVLKYANFKKFTARLSEEIRITDKIKVGGDISGFHYRSEPTAASLNTAIYAAPIVPVRREDGLFYAMPSFQRAQVGNVVSAIERSRNNAINRGYRVNGSLFGEIKFLTDFTLRSTLYTDLGFNNSRSYSPPALTVVYTGEGTNPTTTFTDPNVRTSVSQSAAEYRKYQQDHTLNYDKLINDNHRINALIGFTTVYESSTILTGSRTDSTLKVPFDPNLWYLDIIPRTNTTTNSGNGAEESNAGVFGRISYAFKDKYLLNATVRRDGSSRFAPQNKWGTFGSVGLGWVISEEGFMKQMKGIDFLKLRAAWGRLGNSKGVDPNLYQQEVSQASNAVFGDNIFPAVDFTYIPDPNLHFEIVQGFDLGLDVRALSNRLSLELNYYNKTTDGILTSFILPSSTKRYFTNLGKITNKGTEISLGWNDKIGSELTYNISGNFSYNKNIVNSLGNVSNFQILGNGGVNLTESGYSVGYFYGYRQTGIYQSTADLDKIPRMSTSLPGDISYADLNNDGVITSADREYLGTPFPPYSYGLNLGLAYKAFDVTIQGQGSAGNKIYTQRRTANFAPLSYESNRLNAWTTAGSTNVEPIIVSRSNNLLFSTYYLEDGDYFRIRNLQLGYTLPKNVLAKAGVQKLRLYVSGQNIKTWSKVSGYSPEPQLGNVLASGADNGVYPVPAIYSFGLNVTF</sequence>
<keyword evidence="5 7" id="KW-0472">Membrane</keyword>
<dbReference type="GO" id="GO:0009279">
    <property type="term" value="C:cell outer membrane"/>
    <property type="evidence" value="ECO:0007669"/>
    <property type="project" value="UniProtKB-SubCell"/>
</dbReference>
<keyword evidence="3 7" id="KW-1134">Transmembrane beta strand</keyword>
<accession>A0A1I2TS26</accession>
<feature type="domain" description="TonB-dependent receptor plug" evidence="9">
    <location>
        <begin position="120"/>
        <end position="225"/>
    </location>
</feature>
<dbReference type="InterPro" id="IPR012910">
    <property type="entry name" value="Plug_dom"/>
</dbReference>
<keyword evidence="6 7" id="KW-0998">Cell outer membrane</keyword>
<evidence type="ECO:0000256" key="8">
    <source>
        <dbReference type="SAM" id="SignalP"/>
    </source>
</evidence>
<feature type="chain" id="PRO_5011515407" evidence="8">
    <location>
        <begin position="29"/>
        <end position="1008"/>
    </location>
</feature>
<dbReference type="NCBIfam" id="TIGR04057">
    <property type="entry name" value="SusC_RagA_signa"/>
    <property type="match status" value="1"/>
</dbReference>
<dbReference type="EMBL" id="FOPP01000001">
    <property type="protein sequence ID" value="SFG66969.1"/>
    <property type="molecule type" value="Genomic_DNA"/>
</dbReference>
<dbReference type="SUPFAM" id="SSF49464">
    <property type="entry name" value="Carboxypeptidase regulatory domain-like"/>
    <property type="match status" value="1"/>
</dbReference>
<evidence type="ECO:0000259" key="9">
    <source>
        <dbReference type="Pfam" id="PF07715"/>
    </source>
</evidence>
<name>A0A1I2TS26_9SPHI</name>
<dbReference type="AlphaFoldDB" id="A0A1I2TS26"/>
<evidence type="ECO:0000256" key="1">
    <source>
        <dbReference type="ARBA" id="ARBA00004571"/>
    </source>
</evidence>
<dbReference type="Gene3D" id="2.170.130.10">
    <property type="entry name" value="TonB-dependent receptor, plug domain"/>
    <property type="match status" value="1"/>
</dbReference>
<dbReference type="Pfam" id="PF13715">
    <property type="entry name" value="CarbopepD_reg_2"/>
    <property type="match status" value="1"/>
</dbReference>
<proteinExistence type="inferred from homology"/>
<dbReference type="Gene3D" id="2.60.40.1120">
    <property type="entry name" value="Carboxypeptidase-like, regulatory domain"/>
    <property type="match status" value="1"/>
</dbReference>
<evidence type="ECO:0000256" key="6">
    <source>
        <dbReference type="ARBA" id="ARBA00023237"/>
    </source>
</evidence>
<keyword evidence="11" id="KW-1185">Reference proteome</keyword>
<dbReference type="InterPro" id="IPR023997">
    <property type="entry name" value="TonB-dep_OMP_SusC/RagA_CS"/>
</dbReference>
<dbReference type="STRING" id="414048.SAMN04489864_101527"/>
<dbReference type="InterPro" id="IPR037066">
    <property type="entry name" value="Plug_dom_sf"/>
</dbReference>
<comment type="subcellular location">
    <subcellularLocation>
        <location evidence="1 7">Cell outer membrane</location>
        <topology evidence="1 7">Multi-pass membrane protein</topology>
    </subcellularLocation>
</comment>
<dbReference type="InterPro" id="IPR023996">
    <property type="entry name" value="TonB-dep_OMP_SusC/RagA"/>
</dbReference>
<dbReference type="SUPFAM" id="SSF56935">
    <property type="entry name" value="Porins"/>
    <property type="match status" value="1"/>
</dbReference>
<dbReference type="PROSITE" id="PS52016">
    <property type="entry name" value="TONB_DEPENDENT_REC_3"/>
    <property type="match status" value="1"/>
</dbReference>
<dbReference type="InterPro" id="IPR008969">
    <property type="entry name" value="CarboxyPept-like_regulatory"/>
</dbReference>
<keyword evidence="8" id="KW-0732">Signal</keyword>
<dbReference type="Pfam" id="PF07715">
    <property type="entry name" value="Plug"/>
    <property type="match status" value="1"/>
</dbReference>
<comment type="similarity">
    <text evidence="7">Belongs to the TonB-dependent receptor family.</text>
</comment>
<evidence type="ECO:0000256" key="2">
    <source>
        <dbReference type="ARBA" id="ARBA00022448"/>
    </source>
</evidence>
<keyword evidence="4 7" id="KW-0812">Transmembrane</keyword>
<reference evidence="10 11" key="1">
    <citation type="submission" date="2016-10" db="EMBL/GenBank/DDBJ databases">
        <authorList>
            <person name="de Groot N.N."/>
        </authorList>
    </citation>
    <scope>NUCLEOTIDE SEQUENCE [LARGE SCALE GENOMIC DNA]</scope>
    <source>
        <strain evidence="10 11">DSM 18684</strain>
    </source>
</reference>
<gene>
    <name evidence="10" type="ORF">SAMN04489864_101527</name>
</gene>
<dbReference type="InterPro" id="IPR036942">
    <property type="entry name" value="Beta-barrel_TonB_sf"/>
</dbReference>
<feature type="signal peptide" evidence="8">
    <location>
        <begin position="1"/>
        <end position="28"/>
    </location>
</feature>
<organism evidence="10 11">
    <name type="scientific">Pedobacter insulae</name>
    <dbReference type="NCBI Taxonomy" id="414048"/>
    <lineage>
        <taxon>Bacteria</taxon>
        <taxon>Pseudomonadati</taxon>
        <taxon>Bacteroidota</taxon>
        <taxon>Sphingobacteriia</taxon>
        <taxon>Sphingobacteriales</taxon>
        <taxon>Sphingobacteriaceae</taxon>
        <taxon>Pedobacter</taxon>
    </lineage>
</organism>
<evidence type="ECO:0000256" key="7">
    <source>
        <dbReference type="PROSITE-ProRule" id="PRU01360"/>
    </source>
</evidence>
<dbReference type="Gene3D" id="2.40.170.20">
    <property type="entry name" value="TonB-dependent receptor, beta-barrel domain"/>
    <property type="match status" value="1"/>
</dbReference>
<evidence type="ECO:0000256" key="4">
    <source>
        <dbReference type="ARBA" id="ARBA00022692"/>
    </source>
</evidence>
<evidence type="ECO:0000256" key="5">
    <source>
        <dbReference type="ARBA" id="ARBA00023136"/>
    </source>
</evidence>
<dbReference type="Proteomes" id="UP000199666">
    <property type="component" value="Unassembled WGS sequence"/>
</dbReference>
<evidence type="ECO:0000256" key="3">
    <source>
        <dbReference type="ARBA" id="ARBA00022452"/>
    </source>
</evidence>
<protein>
    <submittedName>
        <fullName evidence="10">TonB-linked outer membrane protein, SusC/RagA family</fullName>
    </submittedName>
</protein>